<reference evidence="1 2" key="1">
    <citation type="submission" date="2024-10" db="EMBL/GenBank/DDBJ databases">
        <title>The Natural Products Discovery Center: Release of the First 8490 Sequenced Strains for Exploring Actinobacteria Biosynthetic Diversity.</title>
        <authorList>
            <person name="Kalkreuter E."/>
            <person name="Kautsar S.A."/>
            <person name="Yang D."/>
            <person name="Bader C.D."/>
            <person name="Teijaro C.N."/>
            <person name="Fluegel L."/>
            <person name="Davis C.M."/>
            <person name="Simpson J.R."/>
            <person name="Lauterbach L."/>
            <person name="Steele A.D."/>
            <person name="Gui C."/>
            <person name="Meng S."/>
            <person name="Li G."/>
            <person name="Viehrig K."/>
            <person name="Ye F."/>
            <person name="Su P."/>
            <person name="Kiefer A.F."/>
            <person name="Nichols A."/>
            <person name="Cepeda A.J."/>
            <person name="Yan W."/>
            <person name="Fan B."/>
            <person name="Jiang Y."/>
            <person name="Adhikari A."/>
            <person name="Zheng C.-J."/>
            <person name="Schuster L."/>
            <person name="Cowan T.M."/>
            <person name="Smanski M.J."/>
            <person name="Chevrette M.G."/>
            <person name="De Carvalho L.P.S."/>
            <person name="Shen B."/>
        </authorList>
    </citation>
    <scope>NUCLEOTIDE SEQUENCE [LARGE SCALE GENOMIC DNA]</scope>
    <source>
        <strain evidence="1 2">NPDC049503</strain>
    </source>
</reference>
<comment type="caution">
    <text evidence="1">The sequence shown here is derived from an EMBL/GenBank/DDBJ whole genome shotgun (WGS) entry which is preliminary data.</text>
</comment>
<dbReference type="RefSeq" id="WP_397023225.1">
    <property type="nucleotide sequence ID" value="NZ_JBITMB010000005.1"/>
</dbReference>
<organism evidence="1 2">
    <name type="scientific">Nonomuraea indica</name>
    <dbReference type="NCBI Taxonomy" id="1581193"/>
    <lineage>
        <taxon>Bacteria</taxon>
        <taxon>Bacillati</taxon>
        <taxon>Actinomycetota</taxon>
        <taxon>Actinomycetes</taxon>
        <taxon>Streptosporangiales</taxon>
        <taxon>Streptosporangiaceae</taxon>
        <taxon>Nonomuraea</taxon>
    </lineage>
</organism>
<evidence type="ECO:0008006" key="3">
    <source>
        <dbReference type="Google" id="ProtNLM"/>
    </source>
</evidence>
<gene>
    <name evidence="1" type="ORF">ACIBP5_24485</name>
</gene>
<name>A0ABW8A9I1_9ACTN</name>
<proteinExistence type="predicted"/>
<sequence>MTVEMRKILEIKPGRTWLIILDGQWAYEAPPNNHAVPLGKASIWLLPLVERPRDEVESEARAGLGPTDPDLAGPMRFVISTGLSAWSDHWISHTLRWVRPEEAELFADLLHKIATAQTAASQRTQHAAKKLLKEQGLWRPLPDRSKRDELRG</sequence>
<protein>
    <recommendedName>
        <fullName evidence="3">Type II toxin-antitoxin system PemK/MazF family toxin</fullName>
    </recommendedName>
</protein>
<evidence type="ECO:0000313" key="1">
    <source>
        <dbReference type="EMBL" id="MFI7443142.1"/>
    </source>
</evidence>
<keyword evidence="2" id="KW-1185">Reference proteome</keyword>
<dbReference type="EMBL" id="JBITMB010000005">
    <property type="protein sequence ID" value="MFI7443142.1"/>
    <property type="molecule type" value="Genomic_DNA"/>
</dbReference>
<dbReference type="Proteomes" id="UP001612928">
    <property type="component" value="Unassembled WGS sequence"/>
</dbReference>
<accession>A0ABW8A9I1</accession>
<evidence type="ECO:0000313" key="2">
    <source>
        <dbReference type="Proteomes" id="UP001612928"/>
    </source>
</evidence>